<protein>
    <recommendedName>
        <fullName evidence="3">RRM domain-containing protein</fullName>
    </recommendedName>
</protein>
<dbReference type="Gene3D" id="3.30.70.330">
    <property type="match status" value="1"/>
</dbReference>
<dbReference type="EMBL" id="UYRU01009030">
    <property type="protein sequence ID" value="VDK43313.1"/>
    <property type="molecule type" value="Genomic_DNA"/>
</dbReference>
<evidence type="ECO:0008006" key="3">
    <source>
        <dbReference type="Google" id="ProtNLM"/>
    </source>
</evidence>
<reference evidence="1 2" key="1">
    <citation type="submission" date="2018-11" db="EMBL/GenBank/DDBJ databases">
        <authorList>
            <consortium name="Pathogen Informatics"/>
        </authorList>
    </citation>
    <scope>NUCLEOTIDE SEQUENCE [LARGE SCALE GENOMIC DNA]</scope>
</reference>
<dbReference type="SUPFAM" id="SSF54928">
    <property type="entry name" value="RNA-binding domain, RBD"/>
    <property type="match status" value="1"/>
</dbReference>
<dbReference type="AlphaFoldDB" id="A0A3P6QKW1"/>
<accession>A0A3P6QKW1</accession>
<proteinExistence type="predicted"/>
<gene>
    <name evidence="1" type="ORF">DILT_LOCUS1375</name>
</gene>
<name>A0A3P6QKW1_DIBLA</name>
<evidence type="ECO:0000313" key="2">
    <source>
        <dbReference type="Proteomes" id="UP000281553"/>
    </source>
</evidence>
<organism evidence="1 2">
    <name type="scientific">Dibothriocephalus latus</name>
    <name type="common">Fish tapeworm</name>
    <name type="synonym">Diphyllobothrium latum</name>
    <dbReference type="NCBI Taxonomy" id="60516"/>
    <lineage>
        <taxon>Eukaryota</taxon>
        <taxon>Metazoa</taxon>
        <taxon>Spiralia</taxon>
        <taxon>Lophotrochozoa</taxon>
        <taxon>Platyhelminthes</taxon>
        <taxon>Cestoda</taxon>
        <taxon>Eucestoda</taxon>
        <taxon>Diphyllobothriidea</taxon>
        <taxon>Diphyllobothriidae</taxon>
        <taxon>Dibothriocephalus</taxon>
    </lineage>
</organism>
<sequence>MYTKQRPDHLRCAIVEFDEPDAVRMVLGSQPHLLRDQPLRVKVALRKREYEKK</sequence>
<keyword evidence="2" id="KW-1185">Reference proteome</keyword>
<dbReference type="GO" id="GO:0003676">
    <property type="term" value="F:nucleic acid binding"/>
    <property type="evidence" value="ECO:0007669"/>
    <property type="project" value="InterPro"/>
</dbReference>
<dbReference type="InterPro" id="IPR012677">
    <property type="entry name" value="Nucleotide-bd_a/b_plait_sf"/>
</dbReference>
<evidence type="ECO:0000313" key="1">
    <source>
        <dbReference type="EMBL" id="VDK43313.1"/>
    </source>
</evidence>
<dbReference type="Proteomes" id="UP000281553">
    <property type="component" value="Unassembled WGS sequence"/>
</dbReference>
<dbReference type="InterPro" id="IPR035979">
    <property type="entry name" value="RBD_domain_sf"/>
</dbReference>